<keyword evidence="7 8" id="KW-0472">Membrane</keyword>
<dbReference type="Proteomes" id="UP000029578">
    <property type="component" value="Unassembled WGS sequence"/>
</dbReference>
<evidence type="ECO:0000256" key="5">
    <source>
        <dbReference type="ARBA" id="ARBA00022989"/>
    </source>
</evidence>
<evidence type="ECO:0000256" key="8">
    <source>
        <dbReference type="SAM" id="Phobius"/>
    </source>
</evidence>
<reference evidence="10 11" key="1">
    <citation type="submission" date="2014-07" db="EMBL/GenBank/DDBJ databases">
        <authorList>
            <person name="McCorrison J."/>
            <person name="Sanka R."/>
            <person name="Torralba M."/>
            <person name="Gillis M."/>
            <person name="Haft D.H."/>
            <person name="Methe B."/>
            <person name="Sutton G."/>
            <person name="Nelson K.E."/>
        </authorList>
    </citation>
    <scope>NUCLEOTIDE SEQUENCE [LARGE SCALE GENOMIC DNA]</scope>
    <source>
        <strain evidence="10 11">DNF00666</strain>
    </source>
</reference>
<evidence type="ECO:0000256" key="6">
    <source>
        <dbReference type="ARBA" id="ARBA00023118"/>
    </source>
</evidence>
<evidence type="ECO:0000256" key="1">
    <source>
        <dbReference type="ARBA" id="ARBA00004236"/>
    </source>
</evidence>
<dbReference type="InterPro" id="IPR043760">
    <property type="entry name" value="PycTM_dom"/>
</dbReference>
<comment type="caution">
    <text evidence="10">The sequence shown here is derived from an EMBL/GenBank/DDBJ whole genome shotgun (WGS) entry which is preliminary data.</text>
</comment>
<protein>
    <recommendedName>
        <fullName evidence="9">Pycsar effector protein domain-containing protein</fullName>
    </recommendedName>
</protein>
<dbReference type="Pfam" id="PF18967">
    <property type="entry name" value="PycTM"/>
    <property type="match status" value="1"/>
</dbReference>
<keyword evidence="4" id="KW-0547">Nucleotide-binding</keyword>
<proteinExistence type="predicted"/>
<gene>
    <name evidence="10" type="ORF">HMPREF0661_09590</name>
</gene>
<feature type="transmembrane region" description="Helical" evidence="8">
    <location>
        <begin position="17"/>
        <end position="34"/>
    </location>
</feature>
<evidence type="ECO:0000256" key="3">
    <source>
        <dbReference type="ARBA" id="ARBA00022692"/>
    </source>
</evidence>
<keyword evidence="6" id="KW-0051">Antiviral defense</keyword>
<name>A0A096AGA8_9BACT</name>
<dbReference type="AlphaFoldDB" id="A0A096AGA8"/>
<dbReference type="EMBL" id="JRNS01000450">
    <property type="protein sequence ID" value="KGF45571.1"/>
    <property type="molecule type" value="Genomic_DNA"/>
</dbReference>
<evidence type="ECO:0000313" key="10">
    <source>
        <dbReference type="EMBL" id="KGF45571.1"/>
    </source>
</evidence>
<comment type="subcellular location">
    <subcellularLocation>
        <location evidence="1">Cell membrane</location>
    </subcellularLocation>
</comment>
<sequence>MFMAKNNSYNKHYTMDIIRFVYLVACCCILYITIKKKTSDQIEKYDNIKEGDYSQKSSCELSNPNSTDEDSIRDTEDLKYTLETVNAWISNCDQKTNILLSIMGVAITILLSSDFVIKLRQIIFTPFVQYWTGERTNIAFSLGKSCVFILLLSSAAFVIKSCHYLFKAIGANIDYTAMYNTNPQLPKQSYIFFKTISQMSYKQFQDDYIDIKEDLKAQIYVNSKIATNKFENYKQGMFWFKILLISTVMLFISIMIM</sequence>
<evidence type="ECO:0000256" key="4">
    <source>
        <dbReference type="ARBA" id="ARBA00022741"/>
    </source>
</evidence>
<keyword evidence="3 8" id="KW-0812">Transmembrane</keyword>
<accession>A0A096AGA8</accession>
<evidence type="ECO:0000259" key="9">
    <source>
        <dbReference type="Pfam" id="PF18967"/>
    </source>
</evidence>
<feature type="transmembrane region" description="Helical" evidence="8">
    <location>
        <begin position="137"/>
        <end position="159"/>
    </location>
</feature>
<feature type="transmembrane region" description="Helical" evidence="8">
    <location>
        <begin position="98"/>
        <end position="117"/>
    </location>
</feature>
<feature type="domain" description="Pycsar effector protein" evidence="9">
    <location>
        <begin position="78"/>
        <end position="253"/>
    </location>
</feature>
<evidence type="ECO:0000313" key="11">
    <source>
        <dbReference type="Proteomes" id="UP000029578"/>
    </source>
</evidence>
<organism evidence="10 11">
    <name type="scientific">Prevotella melaninogenica DNF00666</name>
    <dbReference type="NCBI Taxonomy" id="1401073"/>
    <lineage>
        <taxon>Bacteria</taxon>
        <taxon>Pseudomonadati</taxon>
        <taxon>Bacteroidota</taxon>
        <taxon>Bacteroidia</taxon>
        <taxon>Bacteroidales</taxon>
        <taxon>Prevotellaceae</taxon>
        <taxon>Prevotella</taxon>
    </lineage>
</organism>
<keyword evidence="5 8" id="KW-1133">Transmembrane helix</keyword>
<keyword evidence="2" id="KW-1003">Cell membrane</keyword>
<evidence type="ECO:0000256" key="2">
    <source>
        <dbReference type="ARBA" id="ARBA00022475"/>
    </source>
</evidence>
<evidence type="ECO:0000256" key="7">
    <source>
        <dbReference type="ARBA" id="ARBA00023136"/>
    </source>
</evidence>
<feature type="transmembrane region" description="Helical" evidence="8">
    <location>
        <begin position="238"/>
        <end position="256"/>
    </location>
</feature>